<dbReference type="SUPFAM" id="SSF103473">
    <property type="entry name" value="MFS general substrate transporter"/>
    <property type="match status" value="1"/>
</dbReference>
<name>A0ABX0KG94_9PROT</name>
<feature type="transmembrane region" description="Helical" evidence="6">
    <location>
        <begin position="392"/>
        <end position="412"/>
    </location>
</feature>
<dbReference type="Pfam" id="PF07690">
    <property type="entry name" value="MFS_1"/>
    <property type="match status" value="2"/>
</dbReference>
<keyword evidence="4 6" id="KW-1133">Transmembrane helix</keyword>
<evidence type="ECO:0000256" key="6">
    <source>
        <dbReference type="SAM" id="Phobius"/>
    </source>
</evidence>
<dbReference type="Gene3D" id="1.20.1250.20">
    <property type="entry name" value="MFS general substrate transporter like domains"/>
    <property type="match status" value="2"/>
</dbReference>
<feature type="transmembrane region" description="Helical" evidence="6">
    <location>
        <begin position="292"/>
        <end position="311"/>
    </location>
</feature>
<reference evidence="8 9" key="1">
    <citation type="journal article" date="2020" name="Int. J. Syst. Evol. Microbiol.">
        <title>Novel acetic acid bacteria from cider fermentations: Acetobacter conturbans sp. nov. and Acetobacter fallax sp. nov.</title>
        <authorList>
            <person name="Sombolestani A.S."/>
            <person name="Cleenwerck I."/>
            <person name="Cnockaert M."/>
            <person name="Borremans W."/>
            <person name="Wieme A.D."/>
            <person name="De Vuyst L."/>
            <person name="Vandamme P."/>
        </authorList>
    </citation>
    <scope>NUCLEOTIDE SEQUENCE [LARGE SCALE GENOMIC DNA]</scope>
    <source>
        <strain evidence="8 9">LMG 1637</strain>
    </source>
</reference>
<proteinExistence type="predicted"/>
<feature type="domain" description="Major facilitator superfamily (MFS) profile" evidence="7">
    <location>
        <begin position="62"/>
        <end position="479"/>
    </location>
</feature>
<feature type="transmembrane region" description="Helical" evidence="6">
    <location>
        <begin position="191"/>
        <end position="214"/>
    </location>
</feature>
<evidence type="ECO:0000256" key="4">
    <source>
        <dbReference type="ARBA" id="ARBA00022989"/>
    </source>
</evidence>
<keyword evidence="5 6" id="KW-0472">Membrane</keyword>
<dbReference type="InterPro" id="IPR000849">
    <property type="entry name" value="Sugar_P_transporter"/>
</dbReference>
<evidence type="ECO:0000256" key="3">
    <source>
        <dbReference type="ARBA" id="ARBA00022692"/>
    </source>
</evidence>
<evidence type="ECO:0000256" key="2">
    <source>
        <dbReference type="ARBA" id="ARBA00022475"/>
    </source>
</evidence>
<evidence type="ECO:0000313" key="9">
    <source>
        <dbReference type="Proteomes" id="UP000615326"/>
    </source>
</evidence>
<protein>
    <submittedName>
        <fullName evidence="8">MFS transporter</fullName>
    </submittedName>
</protein>
<evidence type="ECO:0000256" key="1">
    <source>
        <dbReference type="ARBA" id="ARBA00004651"/>
    </source>
</evidence>
<comment type="subcellular location">
    <subcellularLocation>
        <location evidence="1">Cell membrane</location>
        <topology evidence="1">Multi-pass membrane protein</topology>
    </subcellularLocation>
</comment>
<sequence length="485" mass="51850">MIACCRGTATGDPGFPAPVHALRENTRVTTTRGPTLCPPVTHPSATDEATRTGRRTVVRYAVLAFLFAITAINYGDRATLGIAGSSISHDLGLTPVAMGYVFSAFGWAYVLSQVPGGWLLDRYGSIRVYGVSLFAWSICTLAIAGIGRIPHTIAFPALFVLWAGLGLVEAPTFPANSRIVSSWFPTSERGLATSIFNSAQYVAVAFFAPVMGWVTQQFGWQYIFIAMGVAGMGLALFWLARMRPPAAHPAVNAAELAFMRSGGALVDIDDRSRRIKTTLTRRQIRFMLTDRTLLGVYGGQYCITAILYFFLTWFPLYLHQSRGLSMTQTGLAASVPALCGLAGAIVGGALSDMLLRAGRSETLARKAPYVIGMAVASTICLCNFVHSALLIVAIMSFAFFGKGVAAIGWAVISDIAPKETPGLAAGIFNGIGNIAGIVTPIVIGYIVAWTKSYDGALLFVAAHCIVAILLYLFVVGRIRRLSLPD</sequence>
<dbReference type="EMBL" id="WOSW01000055">
    <property type="protein sequence ID" value="NHO34128.1"/>
    <property type="molecule type" value="Genomic_DNA"/>
</dbReference>
<dbReference type="CDD" id="cd17319">
    <property type="entry name" value="MFS_ExuT_GudP_like"/>
    <property type="match status" value="1"/>
</dbReference>
<feature type="transmembrane region" description="Helical" evidence="6">
    <location>
        <begin position="424"/>
        <end position="449"/>
    </location>
</feature>
<accession>A0ABX0KG94</accession>
<dbReference type="PANTHER" id="PTHR11662:SF399">
    <property type="entry name" value="FI19708P1-RELATED"/>
    <property type="match status" value="1"/>
</dbReference>
<evidence type="ECO:0000256" key="5">
    <source>
        <dbReference type="ARBA" id="ARBA00023136"/>
    </source>
</evidence>
<dbReference type="Proteomes" id="UP000615326">
    <property type="component" value="Unassembled WGS sequence"/>
</dbReference>
<dbReference type="InterPro" id="IPR020846">
    <property type="entry name" value="MFS_dom"/>
</dbReference>
<feature type="transmembrane region" description="Helical" evidence="6">
    <location>
        <begin position="57"/>
        <end position="75"/>
    </location>
</feature>
<keyword evidence="2" id="KW-1003">Cell membrane</keyword>
<keyword evidence="3 6" id="KW-0812">Transmembrane</keyword>
<dbReference type="PIRSF" id="PIRSF002808">
    <property type="entry name" value="Hexose_phosphate_transp"/>
    <property type="match status" value="1"/>
</dbReference>
<evidence type="ECO:0000259" key="7">
    <source>
        <dbReference type="PROSITE" id="PS50850"/>
    </source>
</evidence>
<gene>
    <name evidence="8" type="ORF">GOB84_16595</name>
</gene>
<dbReference type="InterPro" id="IPR011701">
    <property type="entry name" value="MFS"/>
</dbReference>
<comment type="caution">
    <text evidence="8">The sequence shown here is derived from an EMBL/GenBank/DDBJ whole genome shotgun (WGS) entry which is preliminary data.</text>
</comment>
<dbReference type="PANTHER" id="PTHR11662">
    <property type="entry name" value="SOLUTE CARRIER FAMILY 17"/>
    <property type="match status" value="1"/>
</dbReference>
<evidence type="ECO:0000313" key="8">
    <source>
        <dbReference type="EMBL" id="NHO34128.1"/>
    </source>
</evidence>
<dbReference type="InterPro" id="IPR050382">
    <property type="entry name" value="MFS_Na/Anion_cotransporter"/>
</dbReference>
<feature type="transmembrane region" description="Helical" evidence="6">
    <location>
        <begin position="220"/>
        <end position="240"/>
    </location>
</feature>
<feature type="transmembrane region" description="Helical" evidence="6">
    <location>
        <begin position="126"/>
        <end position="147"/>
    </location>
</feature>
<feature type="transmembrane region" description="Helical" evidence="6">
    <location>
        <begin position="95"/>
        <end position="114"/>
    </location>
</feature>
<feature type="transmembrane region" description="Helical" evidence="6">
    <location>
        <begin position="455"/>
        <end position="474"/>
    </location>
</feature>
<dbReference type="InterPro" id="IPR036259">
    <property type="entry name" value="MFS_trans_sf"/>
</dbReference>
<dbReference type="PROSITE" id="PS50850">
    <property type="entry name" value="MFS"/>
    <property type="match status" value="1"/>
</dbReference>
<keyword evidence="9" id="KW-1185">Reference proteome</keyword>
<feature type="transmembrane region" description="Helical" evidence="6">
    <location>
        <begin position="331"/>
        <end position="355"/>
    </location>
</feature>
<organism evidence="8 9">
    <name type="scientific">Acetobacter fallax</name>
    <dbReference type="NCBI Taxonomy" id="1737473"/>
    <lineage>
        <taxon>Bacteria</taxon>
        <taxon>Pseudomonadati</taxon>
        <taxon>Pseudomonadota</taxon>
        <taxon>Alphaproteobacteria</taxon>
        <taxon>Acetobacterales</taxon>
        <taxon>Acetobacteraceae</taxon>
        <taxon>Acetobacter</taxon>
    </lineage>
</organism>
<feature type="transmembrane region" description="Helical" evidence="6">
    <location>
        <begin position="153"/>
        <end position="170"/>
    </location>
</feature>